<dbReference type="KEGG" id="dbc:MFMK1_000797"/>
<evidence type="ECO:0000313" key="5">
    <source>
        <dbReference type="Proteomes" id="UP001329915"/>
    </source>
</evidence>
<reference evidence="4 5" key="1">
    <citation type="submission" date="2023-04" db="EMBL/GenBank/DDBJ databases">
        <authorList>
            <person name="Hsu D."/>
        </authorList>
    </citation>
    <scope>NUCLEOTIDE SEQUENCE [LARGE SCALE GENOMIC DNA]</scope>
    <source>
        <strain evidence="4 5">MK1</strain>
    </source>
</reference>
<dbReference type="PANTHER" id="PTHR37813:SF1">
    <property type="entry name" value="FELS-2 PROPHAGE PROTEIN"/>
    <property type="match status" value="1"/>
</dbReference>
<organism evidence="4 5">
    <name type="scientific">Metallumcola ferriviriculae</name>
    <dbReference type="NCBI Taxonomy" id="3039180"/>
    <lineage>
        <taxon>Bacteria</taxon>
        <taxon>Bacillati</taxon>
        <taxon>Bacillota</taxon>
        <taxon>Clostridia</taxon>
        <taxon>Neomoorellales</taxon>
        <taxon>Desulfitibacteraceae</taxon>
        <taxon>Metallumcola</taxon>
    </lineage>
</organism>
<protein>
    <submittedName>
        <fullName evidence="4">Phage tail tape measure protein</fullName>
    </submittedName>
</protein>
<evidence type="ECO:0000313" key="4">
    <source>
        <dbReference type="EMBL" id="WRO21006.1"/>
    </source>
</evidence>
<evidence type="ECO:0000256" key="1">
    <source>
        <dbReference type="ARBA" id="ARBA00022612"/>
    </source>
</evidence>
<dbReference type="RefSeq" id="WP_366923879.1">
    <property type="nucleotide sequence ID" value="NZ_CP121694.1"/>
</dbReference>
<keyword evidence="2" id="KW-1133">Transmembrane helix</keyword>
<sequence>MAVIRSVVVKIGADISELQKSLNSAAKKLDKAGKSLASIGGTLTKGLTLPIAAATTGILKLGMDFDDTFEKIRVGTGATGAALQDLQDDFKAVYASVPAGMEDVSTAIADLNTRTGLAGKPLQELSTQMLNLSRITGEDLSGMISSSSRLFGDWSVAAGDTAGTMDYLFKVAQSTGIGFNDLNAKMVEFGAPLRQMGFDLETSAAMLGKFEKEGVNTELVLGGLRIALGKMAQEGITDTKAALEEVTKRIKEAGSTGEANAIALEMFGTRIGPDMAAAIREGRFELSDLVKTLQTSSETINGAAFETIDFAEQLTIMKNRAAVALEPLGSSLMQAVNSAMPAIEGLIGKLTGLVDWFGNLDNGSQILILSFIGFAAAIGPLLSLVGNLTSGVGAAVNAVKWLADAENIAAIKTTVLSVAQKAAAAAQWLLNAAMSANPIGLVVIALAALVAAIVYLWNTNEDFKKAVIAIWDGIVDGVNKAIDFMVNLFNNVVSFFKDNWQSILLLMVNPFAGAFKYLYENCEQFRTFINNLLAAIGRWFTGIYNGIKSTASSIVSSIQTTFNRVKSWVADFISNGAQWGANLIKNIADGILSGIKWVRNATARVADTVKGYLGFSSPTEKGPGSKADRWMPNMISMLESGIKKGIPDIRSAAMDLAGSISNLGNTNILKEAVPADRTTSRTSSLQIENLLSVERMEMANDLDIYKLSQKIAELLKEQMYLTGVRL</sequence>
<dbReference type="Pfam" id="PF10145">
    <property type="entry name" value="PhageMin_Tail"/>
    <property type="match status" value="1"/>
</dbReference>
<feature type="transmembrane region" description="Helical" evidence="2">
    <location>
        <begin position="438"/>
        <end position="457"/>
    </location>
</feature>
<dbReference type="NCBIfam" id="TIGR01760">
    <property type="entry name" value="tape_meas_TP901"/>
    <property type="match status" value="1"/>
</dbReference>
<keyword evidence="1" id="KW-1188">Viral release from host cell</keyword>
<keyword evidence="2" id="KW-0812">Transmembrane</keyword>
<dbReference type="InterPro" id="IPR010090">
    <property type="entry name" value="Phage_tape_meas"/>
</dbReference>
<accession>A0AAU0ULE2</accession>
<dbReference type="EMBL" id="CP121694">
    <property type="protein sequence ID" value="WRO21006.1"/>
    <property type="molecule type" value="Genomic_DNA"/>
</dbReference>
<keyword evidence="5" id="KW-1185">Reference proteome</keyword>
<dbReference type="PANTHER" id="PTHR37813">
    <property type="entry name" value="FELS-2 PROPHAGE PROTEIN"/>
    <property type="match status" value="1"/>
</dbReference>
<gene>
    <name evidence="4" type="ORF">MFMK1_000797</name>
</gene>
<dbReference type="Proteomes" id="UP001329915">
    <property type="component" value="Chromosome"/>
</dbReference>
<feature type="transmembrane region" description="Helical" evidence="2">
    <location>
        <begin position="366"/>
        <end position="385"/>
    </location>
</feature>
<feature type="domain" description="Phage tail tape measure protein" evidence="3">
    <location>
        <begin position="101"/>
        <end position="256"/>
    </location>
</feature>
<proteinExistence type="predicted"/>
<evidence type="ECO:0000259" key="3">
    <source>
        <dbReference type="Pfam" id="PF10145"/>
    </source>
</evidence>
<evidence type="ECO:0000256" key="2">
    <source>
        <dbReference type="SAM" id="Phobius"/>
    </source>
</evidence>
<dbReference type="AlphaFoldDB" id="A0AAU0ULE2"/>
<keyword evidence="2" id="KW-0472">Membrane</keyword>
<name>A0AAU0ULE2_9FIRM</name>